<feature type="region of interest" description="Disordered" evidence="1">
    <location>
        <begin position="336"/>
        <end position="391"/>
    </location>
</feature>
<keyword evidence="2" id="KW-0812">Transmembrane</keyword>
<organism evidence="3">
    <name type="scientific">Streptomyces sp. NBC_00049</name>
    <dbReference type="NCBI Taxonomy" id="2903617"/>
    <lineage>
        <taxon>Bacteria</taxon>
        <taxon>Bacillati</taxon>
        <taxon>Actinomycetota</taxon>
        <taxon>Actinomycetes</taxon>
        <taxon>Kitasatosporales</taxon>
        <taxon>Streptomycetaceae</taxon>
        <taxon>Streptomyces</taxon>
    </lineage>
</organism>
<feature type="region of interest" description="Disordered" evidence="1">
    <location>
        <begin position="1"/>
        <end position="84"/>
    </location>
</feature>
<accession>A0AAU2JUF4</accession>
<evidence type="ECO:0000256" key="2">
    <source>
        <dbReference type="SAM" id="Phobius"/>
    </source>
</evidence>
<proteinExistence type="predicted"/>
<sequence>MKSNEDKGGSGVSDEELARFMEQAVAGEGHAPKEPSARARMVTERLRIEEEQRGRAKGRKKGVRDQPEGWRTGPTAQELEARGAGKRRLKAALAIVVIAGIALIAVRPELVIDRITGRTEARREAGKGGPLPAESGRPTAPPKVVPPDRPTLQEPFRGSPALQWADGAAGIELPQATAVGRMSQEAVQSALARTRDLLVASNLDPAVLRGERPEAALKLLDPLQTGGHGLMERALAAPSTEADPLWLFSRFDPAEVRQLGTVVKTRGRMSFEAGKDGEVLVTADYTFVYPVVPAKGGSDEVARTVVRRTLTTALFDPKEREVTKGTLQVVAWAESAGNDDCSRDGTGYLHPQFPSELAAPGPSAPGPLTDPYDRSREIAELPQECGTVSRS</sequence>
<evidence type="ECO:0000313" key="3">
    <source>
        <dbReference type="EMBL" id="WTU75517.1"/>
    </source>
</evidence>
<keyword evidence="2" id="KW-1133">Transmembrane helix</keyword>
<feature type="compositionally biased region" description="Basic and acidic residues" evidence="1">
    <location>
        <begin position="30"/>
        <end position="54"/>
    </location>
</feature>
<name>A0AAU2JUF4_9ACTN</name>
<gene>
    <name evidence="3" type="ORF">OG327_20545</name>
</gene>
<evidence type="ECO:0000256" key="1">
    <source>
        <dbReference type="SAM" id="MobiDB-lite"/>
    </source>
</evidence>
<feature type="transmembrane region" description="Helical" evidence="2">
    <location>
        <begin position="89"/>
        <end position="106"/>
    </location>
</feature>
<keyword evidence="2" id="KW-0472">Membrane</keyword>
<protein>
    <submittedName>
        <fullName evidence="3">Uncharacterized protein</fullName>
    </submittedName>
</protein>
<reference evidence="3" key="1">
    <citation type="submission" date="2022-10" db="EMBL/GenBank/DDBJ databases">
        <title>The complete genomes of actinobacterial strains from the NBC collection.</title>
        <authorList>
            <person name="Joergensen T.S."/>
            <person name="Alvarez Arevalo M."/>
            <person name="Sterndorff E.B."/>
            <person name="Faurdal D."/>
            <person name="Vuksanovic O."/>
            <person name="Mourched A.-S."/>
            <person name="Charusanti P."/>
            <person name="Shaw S."/>
            <person name="Blin K."/>
            <person name="Weber T."/>
        </authorList>
    </citation>
    <scope>NUCLEOTIDE SEQUENCE</scope>
    <source>
        <strain evidence="3">NBC_00049</strain>
    </source>
</reference>
<dbReference type="EMBL" id="CP108264">
    <property type="protein sequence ID" value="WTU75517.1"/>
    <property type="molecule type" value="Genomic_DNA"/>
</dbReference>
<feature type="region of interest" description="Disordered" evidence="1">
    <location>
        <begin position="119"/>
        <end position="146"/>
    </location>
</feature>
<dbReference type="AlphaFoldDB" id="A0AAU2JUF4"/>